<dbReference type="EMBL" id="FOVE01000020">
    <property type="protein sequence ID" value="SFN88400.1"/>
    <property type="molecule type" value="Genomic_DNA"/>
</dbReference>
<dbReference type="InterPro" id="IPR006685">
    <property type="entry name" value="MscS_channel_2nd"/>
</dbReference>
<evidence type="ECO:0000256" key="2">
    <source>
        <dbReference type="ARBA" id="ARBA00008017"/>
    </source>
</evidence>
<sequence length="437" mass="47892">MSARHSLVVDFYRDLSRFGFGRPEELAQLTLIVLALGLAWLLNRAFKQGAAGKESSMPARIGREGLARVLFPLTALVLTLLGGSVLRRWFAPQLHLLDLASMLLMAMLSIRLLVYLLRYIFHEAEWVRRSEKLISATIWLGYALHVSGILPELWEMLDAVQLHVGKSEISLLGVLQAAVSVVLTVLAALWLCREVERRLMGYEAMEPNVRVMIIKVTRALLVVASVLIALPLVGIDLTVLSVFGGALGVGLGFGLQKIASNYVSGFIILMDRSVKIGDLVQIDTRHGVVAQLTSRYIVLRGLDGNEALIPNETLITSTVVNQSYTDRLIRVGATVQVAYGTDVELAMRLMEKAGVESARVVADPPPQAFLKNFGDNGIELELGAWIKDPENGVLSVRSAINLAIWHAFQANGIQIPFPQRELRIVQAGSASSIIPHN</sequence>
<evidence type="ECO:0000259" key="8">
    <source>
        <dbReference type="Pfam" id="PF00924"/>
    </source>
</evidence>
<protein>
    <submittedName>
        <fullName evidence="10">Mechanosensitive ion channel</fullName>
    </submittedName>
</protein>
<feature type="transmembrane region" description="Helical" evidence="7">
    <location>
        <begin position="99"/>
        <end position="121"/>
    </location>
</feature>
<dbReference type="Proteomes" id="UP000242869">
    <property type="component" value="Unassembled WGS sequence"/>
</dbReference>
<keyword evidence="3" id="KW-1003">Cell membrane</keyword>
<keyword evidence="5 7" id="KW-1133">Transmembrane helix</keyword>
<keyword evidence="11" id="KW-1185">Reference proteome</keyword>
<evidence type="ECO:0000256" key="7">
    <source>
        <dbReference type="SAM" id="Phobius"/>
    </source>
</evidence>
<dbReference type="PANTHER" id="PTHR30347:SF1">
    <property type="entry name" value="MECHANOSENSITIVE CHANNEL MSCK"/>
    <property type="match status" value="1"/>
</dbReference>
<dbReference type="InterPro" id="IPR011014">
    <property type="entry name" value="MscS_channel_TM-2"/>
</dbReference>
<dbReference type="RefSeq" id="WP_091196971.1">
    <property type="nucleotide sequence ID" value="NZ_FOVE01000020.1"/>
</dbReference>
<evidence type="ECO:0000256" key="6">
    <source>
        <dbReference type="ARBA" id="ARBA00023136"/>
    </source>
</evidence>
<dbReference type="GO" id="GO:0005886">
    <property type="term" value="C:plasma membrane"/>
    <property type="evidence" value="ECO:0007669"/>
    <property type="project" value="UniProtKB-SubCell"/>
</dbReference>
<dbReference type="Pfam" id="PF21082">
    <property type="entry name" value="MS_channel_3rd"/>
    <property type="match status" value="1"/>
</dbReference>
<evidence type="ECO:0000313" key="10">
    <source>
        <dbReference type="EMBL" id="SFN88400.1"/>
    </source>
</evidence>
<dbReference type="SUPFAM" id="SSF50182">
    <property type="entry name" value="Sm-like ribonucleoproteins"/>
    <property type="match status" value="1"/>
</dbReference>
<feature type="transmembrane region" description="Helical" evidence="7">
    <location>
        <begin position="170"/>
        <end position="191"/>
    </location>
</feature>
<dbReference type="OrthoDB" id="9809206at2"/>
<feature type="transmembrane region" description="Helical" evidence="7">
    <location>
        <begin position="212"/>
        <end position="231"/>
    </location>
</feature>
<dbReference type="InterPro" id="IPR023408">
    <property type="entry name" value="MscS_beta-dom_sf"/>
</dbReference>
<dbReference type="PANTHER" id="PTHR30347">
    <property type="entry name" value="POTASSIUM CHANNEL RELATED"/>
    <property type="match status" value="1"/>
</dbReference>
<feature type="domain" description="Mechanosensitive ion channel MscS C-terminal" evidence="9">
    <location>
        <begin position="333"/>
        <end position="415"/>
    </location>
</feature>
<name>A0A1I5CN09_9NEIS</name>
<evidence type="ECO:0000256" key="4">
    <source>
        <dbReference type="ARBA" id="ARBA00022692"/>
    </source>
</evidence>
<reference evidence="11" key="1">
    <citation type="submission" date="2016-10" db="EMBL/GenBank/DDBJ databases">
        <authorList>
            <person name="Varghese N."/>
            <person name="Submissions S."/>
        </authorList>
    </citation>
    <scope>NUCLEOTIDE SEQUENCE [LARGE SCALE GENOMIC DNA]</scope>
    <source>
        <strain evidence="11">DSM 6150</strain>
    </source>
</reference>
<dbReference type="InterPro" id="IPR052702">
    <property type="entry name" value="MscS-like_channel"/>
</dbReference>
<gene>
    <name evidence="10" type="ORF">SAMN05660284_02448</name>
</gene>
<evidence type="ECO:0000256" key="3">
    <source>
        <dbReference type="ARBA" id="ARBA00022475"/>
    </source>
</evidence>
<dbReference type="InterPro" id="IPR011066">
    <property type="entry name" value="MscS_channel_C_sf"/>
</dbReference>
<feature type="transmembrane region" description="Helical" evidence="7">
    <location>
        <begin position="26"/>
        <end position="46"/>
    </location>
</feature>
<keyword evidence="6 7" id="KW-0472">Membrane</keyword>
<dbReference type="InterPro" id="IPR010920">
    <property type="entry name" value="LSM_dom_sf"/>
</dbReference>
<dbReference type="Gene3D" id="2.30.30.60">
    <property type="match status" value="1"/>
</dbReference>
<evidence type="ECO:0000256" key="5">
    <source>
        <dbReference type="ARBA" id="ARBA00022989"/>
    </source>
</evidence>
<evidence type="ECO:0000313" key="11">
    <source>
        <dbReference type="Proteomes" id="UP000242869"/>
    </source>
</evidence>
<dbReference type="AlphaFoldDB" id="A0A1I5CN09"/>
<dbReference type="Gene3D" id="3.30.70.100">
    <property type="match status" value="1"/>
</dbReference>
<dbReference type="STRING" id="83765.SAMN05660284_02448"/>
<dbReference type="Gene3D" id="1.10.287.1260">
    <property type="match status" value="1"/>
</dbReference>
<keyword evidence="4 7" id="KW-0812">Transmembrane</keyword>
<evidence type="ECO:0000256" key="1">
    <source>
        <dbReference type="ARBA" id="ARBA00004651"/>
    </source>
</evidence>
<dbReference type="SUPFAM" id="SSF82689">
    <property type="entry name" value="Mechanosensitive channel protein MscS (YggB), C-terminal domain"/>
    <property type="match status" value="1"/>
</dbReference>
<accession>A0A1I5CN09</accession>
<feature type="domain" description="Mechanosensitive ion channel MscS" evidence="8">
    <location>
        <begin position="258"/>
        <end position="323"/>
    </location>
</feature>
<comment type="similarity">
    <text evidence="2">Belongs to the MscS (TC 1.A.23) family.</text>
</comment>
<feature type="transmembrane region" description="Helical" evidence="7">
    <location>
        <begin position="133"/>
        <end position="150"/>
    </location>
</feature>
<feature type="transmembrane region" description="Helical" evidence="7">
    <location>
        <begin position="66"/>
        <end position="87"/>
    </location>
</feature>
<comment type="subcellular location">
    <subcellularLocation>
        <location evidence="1">Cell membrane</location>
        <topology evidence="1">Multi-pass membrane protein</topology>
    </subcellularLocation>
</comment>
<evidence type="ECO:0000259" key="9">
    <source>
        <dbReference type="Pfam" id="PF21082"/>
    </source>
</evidence>
<organism evidence="10 11">
    <name type="scientific">Formivibrio citricus</name>
    <dbReference type="NCBI Taxonomy" id="83765"/>
    <lineage>
        <taxon>Bacteria</taxon>
        <taxon>Pseudomonadati</taxon>
        <taxon>Pseudomonadota</taxon>
        <taxon>Betaproteobacteria</taxon>
        <taxon>Neisseriales</taxon>
        <taxon>Chitinibacteraceae</taxon>
        <taxon>Formivibrio</taxon>
    </lineage>
</organism>
<dbReference type="Pfam" id="PF00924">
    <property type="entry name" value="MS_channel_2nd"/>
    <property type="match status" value="1"/>
</dbReference>
<dbReference type="InterPro" id="IPR049278">
    <property type="entry name" value="MS_channel_C"/>
</dbReference>
<dbReference type="GO" id="GO:0008381">
    <property type="term" value="F:mechanosensitive monoatomic ion channel activity"/>
    <property type="evidence" value="ECO:0007669"/>
    <property type="project" value="UniProtKB-ARBA"/>
</dbReference>
<proteinExistence type="inferred from homology"/>
<dbReference type="SUPFAM" id="SSF82861">
    <property type="entry name" value="Mechanosensitive channel protein MscS (YggB), transmembrane region"/>
    <property type="match status" value="1"/>
</dbReference>